<dbReference type="InterPro" id="IPR023393">
    <property type="entry name" value="START-like_dom_sf"/>
</dbReference>
<gene>
    <name evidence="1" type="ORF">BC343_24950</name>
</gene>
<dbReference type="EMBL" id="MBTF01000006">
    <property type="protein sequence ID" value="OOQ60542.1"/>
    <property type="molecule type" value="Genomic_DNA"/>
</dbReference>
<protein>
    <submittedName>
        <fullName evidence="1">Polyketide cyclase</fullName>
    </submittedName>
</protein>
<dbReference type="Pfam" id="PF10604">
    <property type="entry name" value="Polyketide_cyc2"/>
    <property type="match status" value="1"/>
</dbReference>
<dbReference type="AlphaFoldDB" id="A0A1S9PHX3"/>
<reference evidence="1 2" key="1">
    <citation type="submission" date="2016-07" db="EMBL/GenBank/DDBJ databases">
        <title>Genomic analysis of zinc-resistant bacterium Mucilaginibacter pedocola TBZ30.</title>
        <authorList>
            <person name="Huang J."/>
            <person name="Tang J."/>
        </authorList>
    </citation>
    <scope>NUCLEOTIDE SEQUENCE [LARGE SCALE GENOMIC DNA]</scope>
    <source>
        <strain evidence="1 2">TBZ30</strain>
    </source>
</reference>
<keyword evidence="2" id="KW-1185">Reference proteome</keyword>
<dbReference type="OrthoDB" id="9807923at2"/>
<dbReference type="CDD" id="cd07818">
    <property type="entry name" value="SRPBCC_1"/>
    <property type="match status" value="1"/>
</dbReference>
<dbReference type="Gene3D" id="3.30.530.20">
    <property type="match status" value="1"/>
</dbReference>
<dbReference type="InterPro" id="IPR019587">
    <property type="entry name" value="Polyketide_cyclase/dehydratase"/>
</dbReference>
<evidence type="ECO:0000313" key="2">
    <source>
        <dbReference type="Proteomes" id="UP000189739"/>
    </source>
</evidence>
<dbReference type="RefSeq" id="WP_078347550.1">
    <property type="nucleotide sequence ID" value="NZ_MBTF01000006.1"/>
</dbReference>
<name>A0A1S9PHX3_9SPHI</name>
<accession>A0A1S9PHX3</accession>
<dbReference type="STRING" id="1792845.BC343_24950"/>
<proteinExistence type="predicted"/>
<dbReference type="Proteomes" id="UP000189739">
    <property type="component" value="Unassembled WGS sequence"/>
</dbReference>
<dbReference type="SUPFAM" id="SSF55961">
    <property type="entry name" value="Bet v1-like"/>
    <property type="match status" value="1"/>
</dbReference>
<sequence length="180" mass="20415">MHVVFIILAIVAALVVLLLLAAAFTKSEYSVERQVTINKPVSQVFGYVRYLKNMDKYNKWVMVDPQMRKDYRGEDGTEGFAYAWDSDNKAGQGEQVIKKIDNGNRVDVQITFIRPMKAVSDSYMETIPTIDNGTIVKWGFASKMPYPANAVMMFMDMGEMLGKDLEISLNNLKTILEKQP</sequence>
<evidence type="ECO:0000313" key="1">
    <source>
        <dbReference type="EMBL" id="OOQ60542.1"/>
    </source>
</evidence>
<organism evidence="1 2">
    <name type="scientific">Mucilaginibacter pedocola</name>
    <dbReference type="NCBI Taxonomy" id="1792845"/>
    <lineage>
        <taxon>Bacteria</taxon>
        <taxon>Pseudomonadati</taxon>
        <taxon>Bacteroidota</taxon>
        <taxon>Sphingobacteriia</taxon>
        <taxon>Sphingobacteriales</taxon>
        <taxon>Sphingobacteriaceae</taxon>
        <taxon>Mucilaginibacter</taxon>
    </lineage>
</organism>
<comment type="caution">
    <text evidence="1">The sequence shown here is derived from an EMBL/GenBank/DDBJ whole genome shotgun (WGS) entry which is preliminary data.</text>
</comment>